<reference evidence="2 3" key="1">
    <citation type="submission" date="2017-10" db="EMBL/GenBank/DDBJ databases">
        <title>Genome of an Actinobacterium that displays light-enhanced growth.</title>
        <authorList>
            <person name="Maresca J.A."/>
            <person name="Hempel P."/>
            <person name="Shevchenko O."/>
            <person name="Miller K.J."/>
            <person name="Hahn M.W."/>
        </authorList>
    </citation>
    <scope>NUCLEOTIDE SEQUENCE [LARGE SCALE GENOMIC DNA]</scope>
    <source>
        <strain evidence="2 3">MWH-Mo1</strain>
    </source>
</reference>
<feature type="transmembrane region" description="Helical" evidence="1">
    <location>
        <begin position="6"/>
        <end position="26"/>
    </location>
</feature>
<dbReference type="KEGG" id="aum:AURMO_00656"/>
<dbReference type="AlphaFoldDB" id="A0A2Z3RWR0"/>
<evidence type="ECO:0000313" key="3">
    <source>
        <dbReference type="Proteomes" id="UP000246894"/>
    </source>
</evidence>
<dbReference type="GO" id="GO:0016020">
    <property type="term" value="C:membrane"/>
    <property type="evidence" value="ECO:0007669"/>
    <property type="project" value="InterPro"/>
</dbReference>
<evidence type="ECO:0000256" key="1">
    <source>
        <dbReference type="SAM" id="Phobius"/>
    </source>
</evidence>
<protein>
    <submittedName>
        <fullName evidence="2">YGGT family protein</fullName>
    </submittedName>
</protein>
<proteinExistence type="predicted"/>
<feature type="transmembrane region" description="Helical" evidence="1">
    <location>
        <begin position="38"/>
        <end position="54"/>
    </location>
</feature>
<dbReference type="RefSeq" id="WP_110233124.1">
    <property type="nucleotide sequence ID" value="NZ_CP023994.1"/>
</dbReference>
<keyword evidence="1" id="KW-0812">Transmembrane</keyword>
<accession>A0A2Z3RWR0</accession>
<keyword evidence="1" id="KW-0472">Membrane</keyword>
<organism evidence="2 3">
    <name type="scientific">Aurantimicrobium photophilum</name>
    <dbReference type="NCBI Taxonomy" id="1987356"/>
    <lineage>
        <taxon>Bacteria</taxon>
        <taxon>Bacillati</taxon>
        <taxon>Actinomycetota</taxon>
        <taxon>Actinomycetes</taxon>
        <taxon>Micrococcales</taxon>
        <taxon>Microbacteriaceae</taxon>
        <taxon>Aurantimicrobium</taxon>
    </lineage>
</organism>
<feature type="transmembrane region" description="Helical" evidence="1">
    <location>
        <begin position="74"/>
        <end position="94"/>
    </location>
</feature>
<dbReference type="EMBL" id="CP023994">
    <property type="protein sequence ID" value="AWR21267.1"/>
    <property type="molecule type" value="Genomic_DNA"/>
</dbReference>
<keyword evidence="3" id="KW-1185">Reference proteome</keyword>
<dbReference type="Proteomes" id="UP000246894">
    <property type="component" value="Chromosome"/>
</dbReference>
<dbReference type="OrthoDB" id="3216131at2"/>
<sequence>MSVVGILGVVLYYSLLVFVIAMWARLILDFIRAMRPGWRPPSFLLVISGVVYGITDPPMKAVRRFVKPMSFGAIALDFGWTVVMLAAIVAMYIAEYLMVL</sequence>
<keyword evidence="1" id="KW-1133">Transmembrane helix</keyword>
<dbReference type="Pfam" id="PF02325">
    <property type="entry name" value="CCB3_YggT"/>
    <property type="match status" value="1"/>
</dbReference>
<evidence type="ECO:0000313" key="2">
    <source>
        <dbReference type="EMBL" id="AWR21267.1"/>
    </source>
</evidence>
<dbReference type="InterPro" id="IPR003425">
    <property type="entry name" value="CCB3/YggT"/>
</dbReference>
<name>A0A2Z3RWR0_9MICO</name>
<gene>
    <name evidence="2" type="ORF">AURMO_00656</name>
</gene>